<dbReference type="GO" id="GO:0008757">
    <property type="term" value="F:S-adenosylmethionine-dependent methyltransferase activity"/>
    <property type="evidence" value="ECO:0007669"/>
    <property type="project" value="InterPro"/>
</dbReference>
<dbReference type="SUPFAM" id="SSF53335">
    <property type="entry name" value="S-adenosyl-L-methionine-dependent methyltransferases"/>
    <property type="match status" value="1"/>
</dbReference>
<dbReference type="Pfam" id="PF08241">
    <property type="entry name" value="Methyltransf_11"/>
    <property type="match status" value="1"/>
</dbReference>
<dbReference type="InterPro" id="IPR029063">
    <property type="entry name" value="SAM-dependent_MTases_sf"/>
</dbReference>
<dbReference type="GO" id="GO:0032259">
    <property type="term" value="P:methylation"/>
    <property type="evidence" value="ECO:0007669"/>
    <property type="project" value="UniProtKB-KW"/>
</dbReference>
<name>A0A831WC49_9GAMM</name>
<sequence>MAGESMESGSSSPEEATRAAVWLRRLRVLKGTPFHPQWLSDRFHALSRKALKGKDAGWILDVGSGDSDLSSLLGPGARIIRLDYPDTNARYQVRPDVYGDARALPVPDSSMNKVVLLEVIEHIFEYARVIRECRRVLVPGGRLYLSVPFIYPVHDAPNDYHRFTVHGLKAELSQAGFEIEYLNSHGNSVIVALQMMNLSLLELVARALGRQYLIGLVLAIPVYAACLVNNILAMPFLALRFNDAAVFGHFVIARRES</sequence>
<feature type="transmembrane region" description="Helical" evidence="1">
    <location>
        <begin position="212"/>
        <end position="232"/>
    </location>
</feature>
<dbReference type="AlphaFoldDB" id="A0A831WC49"/>
<reference evidence="3" key="1">
    <citation type="journal article" date="2020" name="mSystems">
        <title>Genome- and Community-Level Interaction Insights into Carbon Utilization and Element Cycling Functions of Hydrothermarchaeota in Hydrothermal Sediment.</title>
        <authorList>
            <person name="Zhou Z."/>
            <person name="Liu Y."/>
            <person name="Xu W."/>
            <person name="Pan J."/>
            <person name="Luo Z.H."/>
            <person name="Li M."/>
        </authorList>
    </citation>
    <scope>NUCLEOTIDE SEQUENCE [LARGE SCALE GENOMIC DNA]</scope>
    <source>
        <strain evidence="3">HyVt-458</strain>
    </source>
</reference>
<gene>
    <name evidence="3" type="ORF">ENJ12_00090</name>
</gene>
<protein>
    <submittedName>
        <fullName evidence="3">Class I SAM-dependent methyltransferase</fullName>
    </submittedName>
</protein>
<keyword evidence="1" id="KW-1133">Transmembrane helix</keyword>
<keyword evidence="1" id="KW-0472">Membrane</keyword>
<dbReference type="CDD" id="cd02440">
    <property type="entry name" value="AdoMet_MTases"/>
    <property type="match status" value="1"/>
</dbReference>
<evidence type="ECO:0000259" key="2">
    <source>
        <dbReference type="Pfam" id="PF08241"/>
    </source>
</evidence>
<keyword evidence="1" id="KW-0812">Transmembrane</keyword>
<keyword evidence="3" id="KW-0489">Methyltransferase</keyword>
<organism evidence="3">
    <name type="scientific">Thiolapillus brandeum</name>
    <dbReference type="NCBI Taxonomy" id="1076588"/>
    <lineage>
        <taxon>Bacteria</taxon>
        <taxon>Pseudomonadati</taxon>
        <taxon>Pseudomonadota</taxon>
        <taxon>Gammaproteobacteria</taxon>
        <taxon>Chromatiales</taxon>
        <taxon>Sedimenticolaceae</taxon>
        <taxon>Thiolapillus</taxon>
    </lineage>
</organism>
<dbReference type="EMBL" id="DRLF01000004">
    <property type="protein sequence ID" value="HEC05224.1"/>
    <property type="molecule type" value="Genomic_DNA"/>
</dbReference>
<accession>A0A831WC49</accession>
<evidence type="ECO:0000256" key="1">
    <source>
        <dbReference type="SAM" id="Phobius"/>
    </source>
</evidence>
<dbReference type="Proteomes" id="UP000886339">
    <property type="component" value="Unassembled WGS sequence"/>
</dbReference>
<feature type="domain" description="Methyltransferase type 11" evidence="2">
    <location>
        <begin position="60"/>
        <end position="145"/>
    </location>
</feature>
<dbReference type="InterPro" id="IPR013216">
    <property type="entry name" value="Methyltransf_11"/>
</dbReference>
<keyword evidence="3" id="KW-0808">Transferase</keyword>
<evidence type="ECO:0000313" key="3">
    <source>
        <dbReference type="EMBL" id="HEC05224.1"/>
    </source>
</evidence>
<comment type="caution">
    <text evidence="3">The sequence shown here is derived from an EMBL/GenBank/DDBJ whole genome shotgun (WGS) entry which is preliminary data.</text>
</comment>
<dbReference type="Gene3D" id="3.40.50.150">
    <property type="entry name" value="Vaccinia Virus protein VP39"/>
    <property type="match status" value="1"/>
</dbReference>
<proteinExistence type="predicted"/>